<reference evidence="4" key="2">
    <citation type="journal article" date="2017" name="Front. Cell. Infect. Microbiol.">
        <title>Analysis of the Salivary Gland Transcriptome of Unfed and Partially Fed Amblyomma sculptum Ticks and Descriptive Proteome of the Saliva.</title>
        <authorList>
            <person name="Esteves E."/>
            <person name="Maruyama S.R."/>
            <person name="Kawahara R."/>
            <person name="Fujita A."/>
            <person name="Martins L.A."/>
            <person name="Righi A.A."/>
            <person name="Costa F.B."/>
            <person name="Palmisano G."/>
            <person name="Labruna M.B."/>
            <person name="Sa-Nunes A."/>
            <person name="Ribeiro J.M.C."/>
            <person name="Fogaca A.C."/>
        </authorList>
    </citation>
    <scope>NUCLEOTIDE SEQUENCE</scope>
</reference>
<dbReference type="PROSITE" id="PS50238">
    <property type="entry name" value="RHOGAP"/>
    <property type="match status" value="1"/>
</dbReference>
<evidence type="ECO:0000256" key="1">
    <source>
        <dbReference type="SAM" id="MobiDB-lite"/>
    </source>
</evidence>
<dbReference type="GO" id="GO:0007264">
    <property type="term" value="P:small GTPase-mediated signal transduction"/>
    <property type="evidence" value="ECO:0007669"/>
    <property type="project" value="TreeGrafter"/>
</dbReference>
<dbReference type="PANTHER" id="PTHR45808">
    <property type="entry name" value="RHO GTPASE-ACTIVATING PROTEIN 68F"/>
    <property type="match status" value="1"/>
</dbReference>
<dbReference type="GO" id="GO:0005737">
    <property type="term" value="C:cytoplasm"/>
    <property type="evidence" value="ECO:0007669"/>
    <property type="project" value="TreeGrafter"/>
</dbReference>
<organism evidence="4">
    <name type="scientific">Amblyomma sculptum</name>
    <name type="common">Tick</name>
    <dbReference type="NCBI Taxonomy" id="1581419"/>
    <lineage>
        <taxon>Eukaryota</taxon>
        <taxon>Metazoa</taxon>
        <taxon>Ecdysozoa</taxon>
        <taxon>Arthropoda</taxon>
        <taxon>Chelicerata</taxon>
        <taxon>Arachnida</taxon>
        <taxon>Acari</taxon>
        <taxon>Parasitiformes</taxon>
        <taxon>Ixodida</taxon>
        <taxon>Ixodoidea</taxon>
        <taxon>Ixodidae</taxon>
        <taxon>Amblyomminae</taxon>
        <taxon>Amblyomma</taxon>
    </lineage>
</organism>
<evidence type="ECO:0000259" key="3">
    <source>
        <dbReference type="PROSITE" id="PS50238"/>
    </source>
</evidence>
<feature type="compositionally biased region" description="Low complexity" evidence="1">
    <location>
        <begin position="81"/>
        <end position="97"/>
    </location>
</feature>
<feature type="region of interest" description="Disordered" evidence="1">
    <location>
        <begin position="1"/>
        <end position="39"/>
    </location>
</feature>
<dbReference type="InterPro" id="IPR000198">
    <property type="entry name" value="RhoGAP_dom"/>
</dbReference>
<dbReference type="Gene3D" id="1.10.555.10">
    <property type="entry name" value="Rho GTPase activation protein"/>
    <property type="match status" value="1"/>
</dbReference>
<dbReference type="PANTHER" id="PTHR45808:SF2">
    <property type="entry name" value="RHO GTPASE-ACTIVATING PROTEIN 68F"/>
    <property type="match status" value="1"/>
</dbReference>
<dbReference type="Pfam" id="PF13716">
    <property type="entry name" value="CRAL_TRIO_2"/>
    <property type="match status" value="1"/>
</dbReference>
<name>A0A1E1XJG1_AMBSC</name>
<dbReference type="SMART" id="SM00516">
    <property type="entry name" value="SEC14"/>
    <property type="match status" value="1"/>
</dbReference>
<dbReference type="CDD" id="cd00170">
    <property type="entry name" value="SEC14"/>
    <property type="match status" value="1"/>
</dbReference>
<dbReference type="Gene3D" id="3.40.525.10">
    <property type="entry name" value="CRAL-TRIO lipid binding domain"/>
    <property type="match status" value="1"/>
</dbReference>
<dbReference type="GO" id="GO:0005096">
    <property type="term" value="F:GTPase activator activity"/>
    <property type="evidence" value="ECO:0007669"/>
    <property type="project" value="TreeGrafter"/>
</dbReference>
<feature type="domain" description="CRAL-TRIO" evidence="2">
    <location>
        <begin position="153"/>
        <end position="308"/>
    </location>
</feature>
<dbReference type="InterPro" id="IPR001251">
    <property type="entry name" value="CRAL-TRIO_dom"/>
</dbReference>
<reference evidence="4" key="1">
    <citation type="submission" date="2016-09" db="EMBL/GenBank/DDBJ databases">
        <authorList>
            <person name="Capua I."/>
            <person name="De Benedictis P."/>
            <person name="Joannis T."/>
            <person name="Lombin L.H."/>
            <person name="Cattoli G."/>
        </authorList>
    </citation>
    <scope>NUCLEOTIDE SEQUENCE</scope>
</reference>
<feature type="non-terminal residue" evidence="4">
    <location>
        <position position="1"/>
    </location>
</feature>
<dbReference type="SUPFAM" id="SSF52087">
    <property type="entry name" value="CRAL/TRIO domain"/>
    <property type="match status" value="1"/>
</dbReference>
<accession>A0A1E1XJG1</accession>
<evidence type="ECO:0000259" key="2">
    <source>
        <dbReference type="PROSITE" id="PS50191"/>
    </source>
</evidence>
<dbReference type="GO" id="GO:2001136">
    <property type="term" value="P:negative regulation of endocytic recycling"/>
    <property type="evidence" value="ECO:0007669"/>
    <property type="project" value="TreeGrafter"/>
</dbReference>
<proteinExistence type="evidence at transcript level"/>
<feature type="compositionally biased region" description="Polar residues" evidence="1">
    <location>
        <begin position="17"/>
        <end position="29"/>
    </location>
</feature>
<feature type="region of interest" description="Disordered" evidence="1">
    <location>
        <begin position="78"/>
        <end position="119"/>
    </location>
</feature>
<dbReference type="SUPFAM" id="SSF48350">
    <property type="entry name" value="GTPase activation domain, GAP"/>
    <property type="match status" value="1"/>
</dbReference>
<feature type="compositionally biased region" description="Low complexity" evidence="1">
    <location>
        <begin position="107"/>
        <end position="119"/>
    </location>
</feature>
<dbReference type="FunFam" id="3.40.525.10:FF:000007">
    <property type="entry name" value="rho GTPase-activating protein 1"/>
    <property type="match status" value="1"/>
</dbReference>
<dbReference type="PROSITE" id="PS50191">
    <property type="entry name" value="CRAL_TRIO"/>
    <property type="match status" value="1"/>
</dbReference>
<dbReference type="InterPro" id="IPR036865">
    <property type="entry name" value="CRAL-TRIO_dom_sf"/>
</dbReference>
<dbReference type="InterPro" id="IPR008936">
    <property type="entry name" value="Rho_GTPase_activation_prot"/>
</dbReference>
<dbReference type="EMBL" id="GFAA01003992">
    <property type="protein sequence ID" value="JAT99442.1"/>
    <property type="molecule type" value="mRNA"/>
</dbReference>
<dbReference type="SMART" id="SM00324">
    <property type="entry name" value="RhoGAP"/>
    <property type="match status" value="1"/>
</dbReference>
<sequence length="531" mass="60065">VSRFSSSFPRSRESASGVSSWDSTNSDSMPDNHDCDFEPALEFDDTELVQTSLGSHGNLPIKAAEPNRNISVHLDLRDTTSTRSATTANGRSCSGAGSRAGGGGGSSSPEYLDSSPSLSESLLDDNNYEAVLGLDLEPPELFPPDSVRQQAEDFTDVECHGIVDIAGDDAYGRNVIVISACRLPPHKELDHPKFLRYLMHTLDQFVESDYTLVYFHHGLSSKNKPSLGWLWSAFRTFDRKYKKNLKALYLVHPTSFVKILYQLFRPYISAKFGRKISYVNHLHELKQHVHYDQLRIPEPVLEHDRKLLANAKVARIPHSHSSGFFNKAAVPVYSPTQQFRATLEHIKKHNSGDPIPNVVRDCVTYLDNDNALETEGIFRRSANTQVVKAVQALFDEGKYVNFDAYKNIHVAAVILKTFLRELEEPLLTFDLYDDIMGFQELDQSEKLAQARTLLLERLPEDNYELLKYIVEFLAKVIDRSDLNKMTASNLAIVFGPNLLWSRQEQASLSSITHINQFTEYILRNQHLLFTK</sequence>
<dbReference type="Pfam" id="PF00620">
    <property type="entry name" value="RhoGAP"/>
    <property type="match status" value="1"/>
</dbReference>
<protein>
    <submittedName>
        <fullName evidence="4">Putative cdc42 rho gtpase-activating protein</fullName>
    </submittedName>
</protein>
<dbReference type="AlphaFoldDB" id="A0A1E1XJG1"/>
<evidence type="ECO:0000313" key="4">
    <source>
        <dbReference type="EMBL" id="JAT99442.1"/>
    </source>
</evidence>
<feature type="domain" description="Rho-GAP" evidence="3">
    <location>
        <begin position="341"/>
        <end position="529"/>
    </location>
</feature>